<proteinExistence type="inferred from homology"/>
<evidence type="ECO:0000256" key="9">
    <source>
        <dbReference type="RuleBase" id="RU361164"/>
    </source>
</evidence>
<dbReference type="EC" id="3.2.1.-" evidence="9"/>
<reference evidence="12" key="1">
    <citation type="submission" date="2018-05" db="EMBL/GenBank/DDBJ databases">
        <title>Draft genome sequence of Stemphylium lycopersici strain CIDEFI 213.</title>
        <authorList>
            <person name="Medina R."/>
            <person name="Franco M.E.E."/>
            <person name="Lucentini C.G."/>
            <person name="Saparrat M.C.N."/>
            <person name="Balatti P.A."/>
        </authorList>
    </citation>
    <scope>NUCLEOTIDE SEQUENCE [LARGE SCALE GENOMIC DNA]</scope>
    <source>
        <strain evidence="12">CIDEFI 213</strain>
    </source>
</reference>
<gene>
    <name evidence="11" type="ORF">DDE83_005382</name>
</gene>
<feature type="chain" id="PRO_5016810157" description="Glucanase" evidence="10">
    <location>
        <begin position="18"/>
        <end position="417"/>
    </location>
</feature>
<evidence type="ECO:0000313" key="11">
    <source>
        <dbReference type="EMBL" id="RAR09736.1"/>
    </source>
</evidence>
<evidence type="ECO:0000256" key="7">
    <source>
        <dbReference type="ARBA" id="ARBA00023295"/>
    </source>
</evidence>
<dbReference type="CDD" id="cd07999">
    <property type="entry name" value="GH7_CBH_EG"/>
    <property type="match status" value="1"/>
</dbReference>
<dbReference type="Pfam" id="PF00840">
    <property type="entry name" value="Glyco_hydro_7"/>
    <property type="match status" value="1"/>
</dbReference>
<protein>
    <recommendedName>
        <fullName evidence="9">Glucanase</fullName>
        <ecNumber evidence="9">3.2.1.-</ecNumber>
    </recommendedName>
</protein>
<dbReference type="PRINTS" id="PR00734">
    <property type="entry name" value="GLHYDRLASE7"/>
</dbReference>
<evidence type="ECO:0000256" key="2">
    <source>
        <dbReference type="ARBA" id="ARBA00006044"/>
    </source>
</evidence>
<comment type="caution">
    <text evidence="11">The sequence shown here is derived from an EMBL/GenBank/DDBJ whole genome shotgun (WGS) entry which is preliminary data.</text>
</comment>
<feature type="signal peptide" evidence="10">
    <location>
        <begin position="1"/>
        <end position="17"/>
    </location>
</feature>
<dbReference type="PANTHER" id="PTHR33753">
    <property type="entry name" value="1,4-BETA-D-GLUCAN CELLOBIOHYDROLASE B"/>
    <property type="match status" value="1"/>
</dbReference>
<comment type="similarity">
    <text evidence="2 9">Belongs to the glycosyl hydrolase 7 (cellulase C) family.</text>
</comment>
<dbReference type="InterPro" id="IPR013320">
    <property type="entry name" value="ConA-like_dom_sf"/>
</dbReference>
<keyword evidence="6" id="KW-0119">Carbohydrate metabolism</keyword>
<dbReference type="STRING" id="183478.A0A364N1X4"/>
<accession>A0A364N1X4</accession>
<evidence type="ECO:0000256" key="6">
    <source>
        <dbReference type="ARBA" id="ARBA00023277"/>
    </source>
</evidence>
<dbReference type="GO" id="GO:0030245">
    <property type="term" value="P:cellulose catabolic process"/>
    <property type="evidence" value="ECO:0007669"/>
    <property type="project" value="UniProtKB-KW"/>
</dbReference>
<dbReference type="InterPro" id="IPR037019">
    <property type="entry name" value="Glyco_hydro_7_sf"/>
</dbReference>
<evidence type="ECO:0000256" key="10">
    <source>
        <dbReference type="SAM" id="SignalP"/>
    </source>
</evidence>
<keyword evidence="12" id="KW-1185">Reference proteome</keyword>
<evidence type="ECO:0000256" key="8">
    <source>
        <dbReference type="ARBA" id="ARBA00023326"/>
    </source>
</evidence>
<comment type="catalytic activity">
    <reaction evidence="1">
        <text>Endohydrolysis of (1-&gt;4)-beta-D-glucosidic linkages in cellulose, lichenin and cereal beta-D-glucans.</text>
        <dbReference type="EC" id="3.2.1.4"/>
    </reaction>
</comment>
<dbReference type="Gene3D" id="2.70.100.10">
    <property type="entry name" value="Glycoside hydrolase, family 7, domain"/>
    <property type="match status" value="1"/>
</dbReference>
<evidence type="ECO:0000256" key="1">
    <source>
        <dbReference type="ARBA" id="ARBA00000966"/>
    </source>
</evidence>
<evidence type="ECO:0000313" key="12">
    <source>
        <dbReference type="Proteomes" id="UP000249619"/>
    </source>
</evidence>
<dbReference type="Proteomes" id="UP000249619">
    <property type="component" value="Unassembled WGS sequence"/>
</dbReference>
<keyword evidence="5" id="KW-0325">Glycoprotein</keyword>
<keyword evidence="7 9" id="KW-0326">Glycosidase</keyword>
<evidence type="ECO:0000256" key="5">
    <source>
        <dbReference type="ARBA" id="ARBA00023180"/>
    </source>
</evidence>
<evidence type="ECO:0000256" key="4">
    <source>
        <dbReference type="ARBA" id="ARBA00023001"/>
    </source>
</evidence>
<dbReference type="GO" id="GO:0008810">
    <property type="term" value="F:cellulase activity"/>
    <property type="evidence" value="ECO:0007669"/>
    <property type="project" value="UniProtKB-EC"/>
</dbReference>
<dbReference type="SUPFAM" id="SSF49899">
    <property type="entry name" value="Concanavalin A-like lectins/glucanases"/>
    <property type="match status" value="1"/>
</dbReference>
<organism evidence="11 12">
    <name type="scientific">Stemphylium lycopersici</name>
    <name type="common">Tomato gray leaf spot disease fungus</name>
    <name type="synonym">Thyrospora lycopersici</name>
    <dbReference type="NCBI Taxonomy" id="183478"/>
    <lineage>
        <taxon>Eukaryota</taxon>
        <taxon>Fungi</taxon>
        <taxon>Dikarya</taxon>
        <taxon>Ascomycota</taxon>
        <taxon>Pezizomycotina</taxon>
        <taxon>Dothideomycetes</taxon>
        <taxon>Pleosporomycetidae</taxon>
        <taxon>Pleosporales</taxon>
        <taxon>Pleosporineae</taxon>
        <taxon>Pleosporaceae</taxon>
        <taxon>Stemphylium</taxon>
    </lineage>
</organism>
<dbReference type="AlphaFoldDB" id="A0A364N1X4"/>
<dbReference type="PANTHER" id="PTHR33753:SF1">
    <property type="entry name" value="ENDO-BETA-1,4-GLUCANASE CELB"/>
    <property type="match status" value="1"/>
</dbReference>
<sequence length="417" mass="44605">MAPYSLFAATLLGLAAAQTPGNTPEVHPKLTTWKCTKAGGCKAQNTALVTDSAAHNIHQKNSTLGCGSWGSGPDPTACPDKESCAENCIMEGIEDYATIGVFTNGGEVRLDMYNSSGSVASPRLYILAEDEKNYEMLQLTGNELAFDVDMSRLPCGMNGALYLSEMEADGGRSELNPGGATYGTGYCDAQCYVTPWLNGEGNVEGKGVCCNEMDIWEANSRANQIAPHTCSTDGIFGCTGDECGKSGLCDKNGCGDNPYKHRNSPNYYGPGFKVDTTKPFTVITQFPAENGVLQAIVRKYVQNGVVIENAMQNITMDQEFCSAQPGAEMYTKLGGHKGMGDAMARGMVLALSIWWDESGGMQWLDGGESGPCNATEGFPKEIVKKEKAPTVTFSQIKWGEIGSTFSESNATVKRWTA</sequence>
<keyword evidence="3 9" id="KW-0378">Hydrolase</keyword>
<evidence type="ECO:0000256" key="3">
    <source>
        <dbReference type="ARBA" id="ARBA00022801"/>
    </source>
</evidence>
<dbReference type="InterPro" id="IPR001722">
    <property type="entry name" value="Glyco_hydro_7"/>
</dbReference>
<keyword evidence="4 9" id="KW-0136">Cellulose degradation</keyword>
<keyword evidence="8 9" id="KW-0624">Polysaccharide degradation</keyword>
<name>A0A364N1X4_STELY</name>
<dbReference type="EMBL" id="QGDH01000072">
    <property type="protein sequence ID" value="RAR09736.1"/>
    <property type="molecule type" value="Genomic_DNA"/>
</dbReference>
<keyword evidence="10" id="KW-0732">Signal</keyword>